<dbReference type="GO" id="GO:0070990">
    <property type="term" value="F:snRNP binding"/>
    <property type="evidence" value="ECO:0007669"/>
    <property type="project" value="TreeGrafter"/>
</dbReference>
<dbReference type="PANTHER" id="PTHR10701">
    <property type="entry name" value="SMALL NUCLEAR RIBONUCLEOPROTEIN-ASSOCIATED PROTEIN B AND N"/>
    <property type="match status" value="1"/>
</dbReference>
<dbReference type="InterPro" id="IPR010920">
    <property type="entry name" value="LSM_dom_sf"/>
</dbReference>
<dbReference type="PANTHER" id="PTHR10701:SF24">
    <property type="entry name" value="SMALL NUCLEAR RIBONUCLEOPROTEIN-ASSOCIATED PROTEIN N"/>
    <property type="match status" value="1"/>
</dbReference>
<dbReference type="GO" id="GO:0071013">
    <property type="term" value="C:catalytic step 2 spliceosome"/>
    <property type="evidence" value="ECO:0007669"/>
    <property type="project" value="TreeGrafter"/>
</dbReference>
<comment type="caution">
    <text evidence="2">The sequence shown here is derived from an EMBL/GenBank/DDBJ whole genome shotgun (WGS) entry which is preliminary data.</text>
</comment>
<proteinExistence type="predicted"/>
<gene>
    <name evidence="2" type="ORF">EI555_014754</name>
</gene>
<dbReference type="SUPFAM" id="SSF50182">
    <property type="entry name" value="Sm-like ribonucleoproteins"/>
    <property type="match status" value="1"/>
</dbReference>
<dbReference type="AlphaFoldDB" id="A0A4V5P6E2"/>
<reference evidence="3" key="1">
    <citation type="journal article" date="2019" name="IScience">
        <title>Narwhal Genome Reveals Long-Term Low Genetic Diversity despite Current Large Abundance Size.</title>
        <authorList>
            <person name="Westbury M.V."/>
            <person name="Petersen B."/>
            <person name="Garde E."/>
            <person name="Heide-Jorgensen M.P."/>
            <person name="Lorenzen E.D."/>
        </authorList>
    </citation>
    <scope>NUCLEOTIDE SEQUENCE [LARGE SCALE GENOMIC DNA]</scope>
</reference>
<dbReference type="Proteomes" id="UP000308365">
    <property type="component" value="Unassembled WGS sequence"/>
</dbReference>
<dbReference type="Gene3D" id="2.30.30.100">
    <property type="match status" value="1"/>
</dbReference>
<feature type="domain" description="Sm" evidence="1">
    <location>
        <begin position="52"/>
        <end position="91"/>
    </location>
</feature>
<accession>A0A4V5P6E2</accession>
<dbReference type="InterPro" id="IPR050914">
    <property type="entry name" value="snRNP_SmB/NAA38-like"/>
</dbReference>
<evidence type="ECO:0000259" key="1">
    <source>
        <dbReference type="Pfam" id="PF01423"/>
    </source>
</evidence>
<dbReference type="GO" id="GO:0005687">
    <property type="term" value="C:U4 snRNP"/>
    <property type="evidence" value="ECO:0007669"/>
    <property type="project" value="TreeGrafter"/>
</dbReference>
<dbReference type="Pfam" id="PF01423">
    <property type="entry name" value="LSM"/>
    <property type="match status" value="1"/>
</dbReference>
<feature type="non-terminal residue" evidence="2">
    <location>
        <position position="1"/>
    </location>
</feature>
<dbReference type="GO" id="GO:0005685">
    <property type="term" value="C:U1 snRNP"/>
    <property type="evidence" value="ECO:0007669"/>
    <property type="project" value="TreeGrafter"/>
</dbReference>
<dbReference type="GO" id="GO:0005737">
    <property type="term" value="C:cytoplasm"/>
    <property type="evidence" value="ECO:0007669"/>
    <property type="project" value="TreeGrafter"/>
</dbReference>
<dbReference type="EMBL" id="RWIC01001295">
    <property type="protein sequence ID" value="TKC36470.1"/>
    <property type="molecule type" value="Genomic_DNA"/>
</dbReference>
<dbReference type="GO" id="GO:0005686">
    <property type="term" value="C:U2 snRNP"/>
    <property type="evidence" value="ECO:0007669"/>
    <property type="project" value="TreeGrafter"/>
</dbReference>
<organism evidence="2 3">
    <name type="scientific">Monodon monoceros</name>
    <name type="common">Narwhal</name>
    <name type="synonym">Ceratodon monodon</name>
    <dbReference type="NCBI Taxonomy" id="40151"/>
    <lineage>
        <taxon>Eukaryota</taxon>
        <taxon>Metazoa</taxon>
        <taxon>Chordata</taxon>
        <taxon>Craniata</taxon>
        <taxon>Vertebrata</taxon>
        <taxon>Euteleostomi</taxon>
        <taxon>Mammalia</taxon>
        <taxon>Eutheria</taxon>
        <taxon>Laurasiatheria</taxon>
        <taxon>Artiodactyla</taxon>
        <taxon>Whippomorpha</taxon>
        <taxon>Cetacea</taxon>
        <taxon>Odontoceti</taxon>
        <taxon>Monodontidae</taxon>
        <taxon>Monodon</taxon>
    </lineage>
</organism>
<dbReference type="GO" id="GO:0000398">
    <property type="term" value="P:mRNA splicing, via spliceosome"/>
    <property type="evidence" value="ECO:0007669"/>
    <property type="project" value="TreeGrafter"/>
</dbReference>
<feature type="non-terminal residue" evidence="2">
    <location>
        <position position="232"/>
    </location>
</feature>
<dbReference type="GO" id="GO:0046540">
    <property type="term" value="C:U4/U6 x U5 tri-snRNP complex"/>
    <property type="evidence" value="ECO:0007669"/>
    <property type="project" value="TreeGrafter"/>
</dbReference>
<name>A0A4V5P6E2_MONMO</name>
<sequence>NSQRCNGADQGLLTPETDHRTGTYQRWKFKSHVERQPHQAIKSVHCACRDLSSSKLRCVLQDGQIFTGIFKAFDKHMNLILCDRDEIKEVRLKNPKHPEHEEKQVWGLGLPQRELGFCDCGGYTPKYTDIAWVPLAGATRGPGAPAGLAGPVRGVGRPSHQVMTPGKRNCSCCCSGCYCQHCWSPSSGLTKAGDSTHTCWSSNPRSRPYGFSTWYETTRGPTNWASPCSKFR</sequence>
<dbReference type="GO" id="GO:0005682">
    <property type="term" value="C:U5 snRNP"/>
    <property type="evidence" value="ECO:0007669"/>
    <property type="project" value="TreeGrafter"/>
</dbReference>
<evidence type="ECO:0000313" key="3">
    <source>
        <dbReference type="Proteomes" id="UP000308365"/>
    </source>
</evidence>
<dbReference type="InterPro" id="IPR001163">
    <property type="entry name" value="Sm_dom_euk/arc"/>
</dbReference>
<dbReference type="GO" id="GO:0071004">
    <property type="term" value="C:U2-type prespliceosome"/>
    <property type="evidence" value="ECO:0007669"/>
    <property type="project" value="TreeGrafter"/>
</dbReference>
<protein>
    <recommendedName>
        <fullName evidence="1">Sm domain-containing protein</fullName>
    </recommendedName>
</protein>
<evidence type="ECO:0000313" key="2">
    <source>
        <dbReference type="EMBL" id="TKC36470.1"/>
    </source>
</evidence>